<comment type="caution">
    <text evidence="1">The sequence shown here is derived from an EMBL/GenBank/DDBJ whole genome shotgun (WGS) entry which is preliminary data.</text>
</comment>
<organism evidence="1 2">
    <name type="scientific">Vaccinium darrowii</name>
    <dbReference type="NCBI Taxonomy" id="229202"/>
    <lineage>
        <taxon>Eukaryota</taxon>
        <taxon>Viridiplantae</taxon>
        <taxon>Streptophyta</taxon>
        <taxon>Embryophyta</taxon>
        <taxon>Tracheophyta</taxon>
        <taxon>Spermatophyta</taxon>
        <taxon>Magnoliopsida</taxon>
        <taxon>eudicotyledons</taxon>
        <taxon>Gunneridae</taxon>
        <taxon>Pentapetalae</taxon>
        <taxon>asterids</taxon>
        <taxon>Ericales</taxon>
        <taxon>Ericaceae</taxon>
        <taxon>Vaccinioideae</taxon>
        <taxon>Vaccinieae</taxon>
        <taxon>Vaccinium</taxon>
    </lineage>
</organism>
<keyword evidence="2" id="KW-1185">Reference proteome</keyword>
<accession>A0ACB7WYG8</accession>
<proteinExistence type="predicted"/>
<dbReference type="EMBL" id="CM037152">
    <property type="protein sequence ID" value="KAH7833499.1"/>
    <property type="molecule type" value="Genomic_DNA"/>
</dbReference>
<evidence type="ECO:0000313" key="1">
    <source>
        <dbReference type="EMBL" id="KAH7833499.1"/>
    </source>
</evidence>
<evidence type="ECO:0000313" key="2">
    <source>
        <dbReference type="Proteomes" id="UP000828048"/>
    </source>
</evidence>
<sequence length="183" mass="21333">MPLTNSEVGNMGSENPLEICARKRLEIELREFNENPPTHVSCGPISDEDIFHWQGIIIGPVDTPIEGSLFHLSIKFSTDYPYKPPQVRFQTEVFHPNIEVNGRVNINILREQWSPALSIEKLLLSISSILLDPVEVDIDNFYWHETNCRRRGWRKRLLRRWSRIKLCPIIFRNQSGGFKPGRR</sequence>
<gene>
    <name evidence="1" type="ORF">Vadar_006953</name>
</gene>
<protein>
    <submittedName>
        <fullName evidence="1">Uncharacterized protein</fullName>
    </submittedName>
</protein>
<reference evidence="1 2" key="1">
    <citation type="journal article" date="2021" name="Hortic Res">
        <title>High-quality reference genome and annotation aids understanding of berry development for evergreen blueberry (Vaccinium darrowii).</title>
        <authorList>
            <person name="Yu J."/>
            <person name="Hulse-Kemp A.M."/>
            <person name="Babiker E."/>
            <person name="Staton M."/>
        </authorList>
    </citation>
    <scope>NUCLEOTIDE SEQUENCE [LARGE SCALE GENOMIC DNA]</scope>
    <source>
        <strain evidence="2">cv. NJ 8807/NJ 8810</strain>
        <tissue evidence="1">Young leaf</tissue>
    </source>
</reference>
<dbReference type="Proteomes" id="UP000828048">
    <property type="component" value="Chromosome 2"/>
</dbReference>
<name>A0ACB7WYG8_9ERIC</name>